<dbReference type="InterPro" id="IPR036390">
    <property type="entry name" value="WH_DNA-bd_sf"/>
</dbReference>
<dbReference type="InterPro" id="IPR000600">
    <property type="entry name" value="ROK"/>
</dbReference>
<dbReference type="SUPFAM" id="SSF46785">
    <property type="entry name" value="Winged helix' DNA-binding domain"/>
    <property type="match status" value="1"/>
</dbReference>
<comment type="caution">
    <text evidence="2">The sequence shown here is derived from an EMBL/GenBank/DDBJ whole genome shotgun (WGS) entry which is preliminary data.</text>
</comment>
<proteinExistence type="inferred from homology"/>
<dbReference type="Pfam" id="PF13412">
    <property type="entry name" value="HTH_24"/>
    <property type="match status" value="1"/>
</dbReference>
<sequence length="381" mass="39034">MDVAPHQVRRRAAGSARDIREAHRQAVLREIYTARAVTRRDLAVRVGVSVATASNIVAELLRAGVVRETSYEDSEGGRPRARITVNAGRGALVGVEVRAASVHIDVYDVALQPRTQAIIAATSWREVEHAVSTAMAGAGIDADRVLGVGVAASAALGGARLDLAVLRAPVHVAEPATAAAVAELWLGPNRHAANLVSVTLADGAGAAIVVGGAPLRGGVGTAGGWGHTTVVLDGRLCWCGRRGCAEAYLGAPGILQSVRELAGDSRLARDTPEATVRALGRAMRDRDPAAAAVIGATARYLGVGVAGLVNLVDPEAVTLNGWVVGALGRWLVPAAREVATGDPPRHRPSHARIEASPARNAVTVGVAAAALQASAYLTGSA</sequence>
<protein>
    <submittedName>
        <fullName evidence="2">Sugar kinase</fullName>
    </submittedName>
</protein>
<dbReference type="EMBL" id="BLPG01000001">
    <property type="protein sequence ID" value="GFJ86775.1"/>
    <property type="molecule type" value="Genomic_DNA"/>
</dbReference>
<evidence type="ECO:0000256" key="1">
    <source>
        <dbReference type="ARBA" id="ARBA00006479"/>
    </source>
</evidence>
<evidence type="ECO:0000313" key="3">
    <source>
        <dbReference type="Proteomes" id="UP000482960"/>
    </source>
</evidence>
<accession>A0A6V8L246</accession>
<evidence type="ECO:0000313" key="2">
    <source>
        <dbReference type="EMBL" id="GFJ86775.1"/>
    </source>
</evidence>
<keyword evidence="2" id="KW-0808">Transferase</keyword>
<gene>
    <name evidence="2" type="ORF">Prum_004170</name>
</gene>
<keyword evidence="3" id="KW-1185">Reference proteome</keyword>
<dbReference type="PANTHER" id="PTHR18964">
    <property type="entry name" value="ROK (REPRESSOR, ORF, KINASE) FAMILY"/>
    <property type="match status" value="1"/>
</dbReference>
<name>A0A6V8L246_9ACTN</name>
<comment type="similarity">
    <text evidence="1">Belongs to the ROK (NagC/XylR) family.</text>
</comment>
<keyword evidence="2" id="KW-0418">Kinase</keyword>
<dbReference type="PANTHER" id="PTHR18964:SF149">
    <property type="entry name" value="BIFUNCTIONAL UDP-N-ACETYLGLUCOSAMINE 2-EPIMERASE_N-ACETYLMANNOSAMINE KINASE"/>
    <property type="match status" value="1"/>
</dbReference>
<reference evidence="2 3" key="2">
    <citation type="submission" date="2020-03" db="EMBL/GenBank/DDBJ databases">
        <authorList>
            <person name="Ichikawa N."/>
            <person name="Kimura A."/>
            <person name="Kitahashi Y."/>
            <person name="Uohara A."/>
        </authorList>
    </citation>
    <scope>NUCLEOTIDE SEQUENCE [LARGE SCALE GENOMIC DNA]</scope>
    <source>
        <strain evidence="2 3">NBRC 108638</strain>
    </source>
</reference>
<dbReference type="SUPFAM" id="SSF53067">
    <property type="entry name" value="Actin-like ATPase domain"/>
    <property type="match status" value="1"/>
</dbReference>
<reference evidence="2 3" key="1">
    <citation type="submission" date="2020-03" db="EMBL/GenBank/DDBJ databases">
        <title>Whole genome shotgun sequence of Phytohabitans rumicis NBRC 108638.</title>
        <authorList>
            <person name="Komaki H."/>
            <person name="Tamura T."/>
        </authorList>
    </citation>
    <scope>NUCLEOTIDE SEQUENCE [LARGE SCALE GENOMIC DNA]</scope>
    <source>
        <strain evidence="2 3">NBRC 108638</strain>
    </source>
</reference>
<dbReference type="RefSeq" id="WP_173073450.1">
    <property type="nucleotide sequence ID" value="NZ_BAABJB010000025.1"/>
</dbReference>
<dbReference type="Proteomes" id="UP000482960">
    <property type="component" value="Unassembled WGS sequence"/>
</dbReference>
<dbReference type="GO" id="GO:0016301">
    <property type="term" value="F:kinase activity"/>
    <property type="evidence" value="ECO:0007669"/>
    <property type="project" value="UniProtKB-KW"/>
</dbReference>
<organism evidence="2 3">
    <name type="scientific">Phytohabitans rumicis</name>
    <dbReference type="NCBI Taxonomy" id="1076125"/>
    <lineage>
        <taxon>Bacteria</taxon>
        <taxon>Bacillati</taxon>
        <taxon>Actinomycetota</taxon>
        <taxon>Actinomycetes</taxon>
        <taxon>Micromonosporales</taxon>
        <taxon>Micromonosporaceae</taxon>
    </lineage>
</organism>
<dbReference type="AlphaFoldDB" id="A0A6V8L246"/>
<dbReference type="InterPro" id="IPR036388">
    <property type="entry name" value="WH-like_DNA-bd_sf"/>
</dbReference>
<dbReference type="InterPro" id="IPR043129">
    <property type="entry name" value="ATPase_NBD"/>
</dbReference>
<dbReference type="Pfam" id="PF00480">
    <property type="entry name" value="ROK"/>
    <property type="match status" value="1"/>
</dbReference>
<dbReference type="Gene3D" id="1.10.10.10">
    <property type="entry name" value="Winged helix-like DNA-binding domain superfamily/Winged helix DNA-binding domain"/>
    <property type="match status" value="1"/>
</dbReference>
<dbReference type="Gene3D" id="3.30.420.40">
    <property type="match status" value="2"/>
</dbReference>